<dbReference type="AlphaFoldDB" id="A0A1V1NSE4"/>
<dbReference type="Proteomes" id="UP000189670">
    <property type="component" value="Unassembled WGS sequence"/>
</dbReference>
<dbReference type="EMBL" id="ATBP01002777">
    <property type="protein sequence ID" value="ETR65484.1"/>
    <property type="molecule type" value="Genomic_DNA"/>
</dbReference>
<proteinExistence type="predicted"/>
<organism evidence="1 2">
    <name type="scientific">Candidatus Magnetoglobus multicellularis str. Araruama</name>
    <dbReference type="NCBI Taxonomy" id="890399"/>
    <lineage>
        <taxon>Bacteria</taxon>
        <taxon>Pseudomonadati</taxon>
        <taxon>Thermodesulfobacteriota</taxon>
        <taxon>Desulfobacteria</taxon>
        <taxon>Desulfobacterales</taxon>
        <taxon>Desulfobacteraceae</taxon>
        <taxon>Candidatus Magnetoglobus</taxon>
    </lineage>
</organism>
<sequence>MPESVAFTISHSESLTGIALSASSSNTTLVKKEQIYHMPGNQLVIRPEKNVSGTSIITLSAASIDNLTATTAFCLTVLTVNDPPSFSPGDSIQITSTAESQIFTAWAKQVSAGPNESDQAVSFTLVTDSPHLFISLPSIEPNGTLTFTPAPDAFGRAKVAVFLKDDGGTENQGIDQCQTIIFTIDIIKPIIPPEFFITHHPPVVDEDSGLETIENFIAISSTTIDNQSLLFNVNTNDNALFELLPKISPNGLLAFKPAANAFGTARVDIVLQTDLENGAPFSASHKALP</sequence>
<evidence type="ECO:0000313" key="2">
    <source>
        <dbReference type="Proteomes" id="UP000189670"/>
    </source>
</evidence>
<evidence type="ECO:0000313" key="1">
    <source>
        <dbReference type="EMBL" id="ETR65484.1"/>
    </source>
</evidence>
<comment type="caution">
    <text evidence="1">The sequence shown here is derived from an EMBL/GenBank/DDBJ whole genome shotgun (WGS) entry which is preliminary data.</text>
</comment>
<accession>A0A1V1NSE4</accession>
<reference evidence="2" key="1">
    <citation type="submission" date="2012-11" db="EMBL/GenBank/DDBJ databases">
        <authorList>
            <person name="Lucero-Rivera Y.E."/>
            <person name="Tovar-Ramirez D."/>
        </authorList>
    </citation>
    <scope>NUCLEOTIDE SEQUENCE [LARGE SCALE GENOMIC DNA]</scope>
    <source>
        <strain evidence="2">Araruama</strain>
    </source>
</reference>
<name>A0A1V1NSE4_9BACT</name>
<gene>
    <name evidence="1" type="ORF">OMM_06034</name>
</gene>
<protein>
    <recommendedName>
        <fullName evidence="3">Cadherin domain-containing protein</fullName>
    </recommendedName>
</protein>
<evidence type="ECO:0008006" key="3">
    <source>
        <dbReference type="Google" id="ProtNLM"/>
    </source>
</evidence>